<accession>A0ABQ8UEN4</accession>
<proteinExistence type="predicted"/>
<feature type="region of interest" description="Disordered" evidence="1">
    <location>
        <begin position="1"/>
        <end position="165"/>
    </location>
</feature>
<name>A0ABQ8UEN4_9EUKA</name>
<feature type="compositionally biased region" description="Basic and acidic residues" evidence="1">
    <location>
        <begin position="49"/>
        <end position="112"/>
    </location>
</feature>
<comment type="caution">
    <text evidence="2">The sequence shown here is derived from an EMBL/GenBank/DDBJ whole genome shotgun (WGS) entry which is preliminary data.</text>
</comment>
<feature type="compositionally biased region" description="Basic and acidic residues" evidence="1">
    <location>
        <begin position="8"/>
        <end position="29"/>
    </location>
</feature>
<evidence type="ECO:0000256" key="1">
    <source>
        <dbReference type="SAM" id="MobiDB-lite"/>
    </source>
</evidence>
<dbReference type="Proteomes" id="UP001141327">
    <property type="component" value="Unassembled WGS sequence"/>
</dbReference>
<reference evidence="2" key="1">
    <citation type="journal article" date="2022" name="bioRxiv">
        <title>Genomics of Preaxostyla Flagellates Illuminates Evolutionary Transitions and the Path Towards Mitochondrial Loss.</title>
        <authorList>
            <person name="Novak L.V.F."/>
            <person name="Treitli S.C."/>
            <person name="Pyrih J."/>
            <person name="Halakuc P."/>
            <person name="Pipaliya S.V."/>
            <person name="Vacek V."/>
            <person name="Brzon O."/>
            <person name="Soukal P."/>
            <person name="Eme L."/>
            <person name="Dacks J.B."/>
            <person name="Karnkowska A."/>
            <person name="Elias M."/>
            <person name="Hampl V."/>
        </authorList>
    </citation>
    <scope>NUCLEOTIDE SEQUENCE</scope>
    <source>
        <strain evidence="2">RCP-MX</strain>
    </source>
</reference>
<evidence type="ECO:0000313" key="3">
    <source>
        <dbReference type="Proteomes" id="UP001141327"/>
    </source>
</evidence>
<protein>
    <submittedName>
        <fullName evidence="2">Uncharacterized protein</fullName>
    </submittedName>
</protein>
<evidence type="ECO:0000313" key="2">
    <source>
        <dbReference type="EMBL" id="KAJ4456891.1"/>
    </source>
</evidence>
<gene>
    <name evidence="2" type="ORF">PAPYR_7704</name>
</gene>
<keyword evidence="3" id="KW-1185">Reference proteome</keyword>
<dbReference type="EMBL" id="JAPMOS010000058">
    <property type="protein sequence ID" value="KAJ4456891.1"/>
    <property type="molecule type" value="Genomic_DNA"/>
</dbReference>
<organism evidence="2 3">
    <name type="scientific">Paratrimastix pyriformis</name>
    <dbReference type="NCBI Taxonomy" id="342808"/>
    <lineage>
        <taxon>Eukaryota</taxon>
        <taxon>Metamonada</taxon>
        <taxon>Preaxostyla</taxon>
        <taxon>Paratrimastigidae</taxon>
        <taxon>Paratrimastix</taxon>
    </lineage>
</organism>
<feature type="region of interest" description="Disordered" evidence="1">
    <location>
        <begin position="189"/>
        <end position="209"/>
    </location>
</feature>
<sequence>MSSGGRWNEQRGRGCDDYSRDRDHGDSGRSESSPQQSRGGYENRFPGGYRDRGGYDDRRGGYDDRRGDDRRGGYDDRRGGYDDRRGGPDSYRRDDRGGNWHDRRPPMDDRRGGRAPPRGELPSRFPPPSPDCDIARSFVFPTNPGRVQPDHLPDMIFGSTPPGTIDPEMQKAKDDLNATKCELDRIDLGFVPPPPPSPPSHHHPPECETPTWSPCVDRIDLLFVPPHPHCAGIPGI</sequence>